<dbReference type="InterPro" id="IPR050272">
    <property type="entry name" value="Isochorismatase-like_hydrls"/>
</dbReference>
<dbReference type="SUPFAM" id="SSF52499">
    <property type="entry name" value="Isochorismatase-like hydrolases"/>
    <property type="match status" value="1"/>
</dbReference>
<keyword evidence="1" id="KW-0378">Hydrolase</keyword>
<gene>
    <name evidence="3" type="ORF">N0B31_20515</name>
</gene>
<evidence type="ECO:0000256" key="1">
    <source>
        <dbReference type="ARBA" id="ARBA00022801"/>
    </source>
</evidence>
<dbReference type="GO" id="GO:0016787">
    <property type="term" value="F:hydrolase activity"/>
    <property type="evidence" value="ECO:0007669"/>
    <property type="project" value="UniProtKB-KW"/>
</dbReference>
<evidence type="ECO:0000313" key="4">
    <source>
        <dbReference type="Proteomes" id="UP001057580"/>
    </source>
</evidence>
<accession>A0A9E7R2R2</accession>
<dbReference type="PANTHER" id="PTHR43540:SF1">
    <property type="entry name" value="ISOCHORISMATASE HYDROLASE"/>
    <property type="match status" value="1"/>
</dbReference>
<dbReference type="InterPro" id="IPR036380">
    <property type="entry name" value="Isochorismatase-like_sf"/>
</dbReference>
<protein>
    <submittedName>
        <fullName evidence="3">Isochorismatase family protein</fullName>
    </submittedName>
</protein>
<dbReference type="RefSeq" id="WP_260593511.1">
    <property type="nucleotide sequence ID" value="NZ_CP104003.1"/>
</dbReference>
<dbReference type="InterPro" id="IPR000868">
    <property type="entry name" value="Isochorismatase-like_dom"/>
</dbReference>
<evidence type="ECO:0000259" key="2">
    <source>
        <dbReference type="Pfam" id="PF00857"/>
    </source>
</evidence>
<dbReference type="GeneID" id="74944859"/>
<dbReference type="Gene3D" id="3.40.50.850">
    <property type="entry name" value="Isochorismatase-like"/>
    <property type="match status" value="1"/>
</dbReference>
<reference evidence="3" key="1">
    <citation type="submission" date="2022-09" db="EMBL/GenBank/DDBJ databases">
        <title>Diverse halophilic archaea isolated from saline environments.</title>
        <authorList>
            <person name="Cui H.-L."/>
        </authorList>
    </citation>
    <scope>NUCLEOTIDE SEQUENCE</scope>
    <source>
        <strain evidence="3">ZS-35-S2</strain>
    </source>
</reference>
<dbReference type="Pfam" id="PF00857">
    <property type="entry name" value="Isochorismatase"/>
    <property type="match status" value="1"/>
</dbReference>
<dbReference type="EMBL" id="CP104003">
    <property type="protein sequence ID" value="UWM54491.1"/>
    <property type="molecule type" value="Genomic_DNA"/>
</dbReference>
<dbReference type="KEGG" id="ssai:N0B31_20515"/>
<sequence>MPERPWDSLLSDRDREVIEAAGYDEAGASNWDTRGVGDRPMLLVVDVQRVTVGADVPITEAVEESRIAMGEVAHRALEHLVPFVEFVREQGIPVAHTRVVPPAYDPDDPEVQIVDALAPLDDEPVVDKRYASAFFGTDLVSRLVRADVDTLVVVGDTTSGCLRATVVDAQQFGFKVVVPEECVFDRVDLSHRASLLDMWMKYADVRPTSEVRELLAGES</sequence>
<name>A0A9E7R2R2_9EURY</name>
<evidence type="ECO:0000313" key="3">
    <source>
        <dbReference type="EMBL" id="UWM54491.1"/>
    </source>
</evidence>
<dbReference type="PANTHER" id="PTHR43540">
    <property type="entry name" value="PEROXYUREIDOACRYLATE/UREIDOACRYLATE AMIDOHYDROLASE-RELATED"/>
    <property type="match status" value="1"/>
</dbReference>
<dbReference type="Proteomes" id="UP001057580">
    <property type="component" value="Chromosome"/>
</dbReference>
<proteinExistence type="predicted"/>
<keyword evidence="4" id="KW-1185">Reference proteome</keyword>
<dbReference type="AlphaFoldDB" id="A0A9E7R2R2"/>
<organism evidence="3 4">
    <name type="scientific">Salinirubellus salinus</name>
    <dbReference type="NCBI Taxonomy" id="1364945"/>
    <lineage>
        <taxon>Archaea</taxon>
        <taxon>Methanobacteriati</taxon>
        <taxon>Methanobacteriota</taxon>
        <taxon>Stenosarchaea group</taxon>
        <taxon>Halobacteria</taxon>
        <taxon>Halobacteriales</taxon>
        <taxon>Natronomonadaceae</taxon>
        <taxon>Salinirubellus</taxon>
    </lineage>
</organism>
<feature type="domain" description="Isochorismatase-like" evidence="2">
    <location>
        <begin position="41"/>
        <end position="205"/>
    </location>
</feature>